<accession>A0ABD1FZZ8</accession>
<dbReference type="SUPFAM" id="SSF48613">
    <property type="entry name" value="Heme oxygenase-like"/>
    <property type="match status" value="1"/>
</dbReference>
<sequence>MERATVTETWLRKHRQIYLRATQHPFILSIRDGSLHLSSFKRWLGQDYVFVRAFVPFIASILVKAWKEGDDEANIDIILSGIATLNDEVSWFKKEASKWGVALDSIVPQQANLAYCRNRLVLI</sequence>
<gene>
    <name evidence="2" type="ORF">AAHA92_28973</name>
</gene>
<dbReference type="GO" id="GO:0006772">
    <property type="term" value="P:thiamine metabolic process"/>
    <property type="evidence" value="ECO:0007669"/>
    <property type="project" value="UniProtKB-ARBA"/>
</dbReference>
<dbReference type="InterPro" id="IPR050967">
    <property type="entry name" value="Thiamine_Salvage_TenA"/>
</dbReference>
<organism evidence="2 3">
    <name type="scientific">Salvia divinorum</name>
    <name type="common">Maria pastora</name>
    <name type="synonym">Diviner's sage</name>
    <dbReference type="NCBI Taxonomy" id="28513"/>
    <lineage>
        <taxon>Eukaryota</taxon>
        <taxon>Viridiplantae</taxon>
        <taxon>Streptophyta</taxon>
        <taxon>Embryophyta</taxon>
        <taxon>Tracheophyta</taxon>
        <taxon>Spermatophyta</taxon>
        <taxon>Magnoliopsida</taxon>
        <taxon>eudicotyledons</taxon>
        <taxon>Gunneridae</taxon>
        <taxon>Pentapetalae</taxon>
        <taxon>asterids</taxon>
        <taxon>lamiids</taxon>
        <taxon>Lamiales</taxon>
        <taxon>Lamiaceae</taxon>
        <taxon>Nepetoideae</taxon>
        <taxon>Mentheae</taxon>
        <taxon>Salviinae</taxon>
        <taxon>Salvia</taxon>
        <taxon>Salvia subgen. Calosphace</taxon>
    </lineage>
</organism>
<dbReference type="AlphaFoldDB" id="A0ABD1FZZ8"/>
<dbReference type="Gene3D" id="1.20.910.10">
    <property type="entry name" value="Heme oxygenase-like"/>
    <property type="match status" value="1"/>
</dbReference>
<dbReference type="InterPro" id="IPR004305">
    <property type="entry name" value="Thiaminase-2/PQQC"/>
</dbReference>
<protein>
    <submittedName>
        <fullName evidence="2">Bifunctional TENA-E protein</fullName>
    </submittedName>
</protein>
<name>A0ABD1FZZ8_SALDI</name>
<keyword evidence="3" id="KW-1185">Reference proteome</keyword>
<comment type="caution">
    <text evidence="2">The sequence shown here is derived from an EMBL/GenBank/DDBJ whole genome shotgun (WGS) entry which is preliminary data.</text>
</comment>
<dbReference type="Proteomes" id="UP001567538">
    <property type="component" value="Unassembled WGS sequence"/>
</dbReference>
<dbReference type="EMBL" id="JBEAFC010000011">
    <property type="protein sequence ID" value="KAL1536298.1"/>
    <property type="molecule type" value="Genomic_DNA"/>
</dbReference>
<evidence type="ECO:0000259" key="1">
    <source>
        <dbReference type="Pfam" id="PF03070"/>
    </source>
</evidence>
<evidence type="ECO:0000313" key="2">
    <source>
        <dbReference type="EMBL" id="KAL1536298.1"/>
    </source>
</evidence>
<dbReference type="PANTHER" id="PTHR43198:SF5">
    <property type="entry name" value="BIFUNCTIONAL TENA-E PROTEIN"/>
    <property type="match status" value="1"/>
</dbReference>
<evidence type="ECO:0000313" key="3">
    <source>
        <dbReference type="Proteomes" id="UP001567538"/>
    </source>
</evidence>
<dbReference type="InterPro" id="IPR016084">
    <property type="entry name" value="Haem_Oase-like_multi-hlx"/>
</dbReference>
<dbReference type="PANTHER" id="PTHR43198">
    <property type="entry name" value="BIFUNCTIONAL TH2 PROTEIN"/>
    <property type="match status" value="1"/>
</dbReference>
<dbReference type="Pfam" id="PF03070">
    <property type="entry name" value="TENA_THI-4"/>
    <property type="match status" value="1"/>
</dbReference>
<feature type="domain" description="Thiaminase-2/PQQC" evidence="1">
    <location>
        <begin position="12"/>
        <end position="117"/>
    </location>
</feature>
<proteinExistence type="predicted"/>
<dbReference type="CDD" id="cd19357">
    <property type="entry name" value="TenA_E_At3g16990-like"/>
    <property type="match status" value="1"/>
</dbReference>
<reference evidence="2 3" key="1">
    <citation type="submission" date="2024-06" db="EMBL/GenBank/DDBJ databases">
        <title>A chromosome level genome sequence of Diviner's sage (Salvia divinorum).</title>
        <authorList>
            <person name="Ford S.A."/>
            <person name="Ro D.-K."/>
            <person name="Ness R.W."/>
            <person name="Phillips M.A."/>
        </authorList>
    </citation>
    <scope>NUCLEOTIDE SEQUENCE [LARGE SCALE GENOMIC DNA]</scope>
    <source>
        <strain evidence="2">SAF-2024a</strain>
        <tissue evidence="2">Leaf</tissue>
    </source>
</reference>